<evidence type="ECO:0000313" key="2">
    <source>
        <dbReference type="EMBL" id="MBC5622719.1"/>
    </source>
</evidence>
<feature type="domain" description="Glycosyl transferase family 1" evidence="1">
    <location>
        <begin position="182"/>
        <end position="330"/>
    </location>
</feature>
<dbReference type="CDD" id="cd03801">
    <property type="entry name" value="GT4_PimA-like"/>
    <property type="match status" value="1"/>
</dbReference>
<accession>A0ABR7D472</accession>
<dbReference type="PANTHER" id="PTHR12526">
    <property type="entry name" value="GLYCOSYLTRANSFERASE"/>
    <property type="match status" value="1"/>
</dbReference>
<gene>
    <name evidence="2" type="ORF">H8S64_16625</name>
</gene>
<comment type="caution">
    <text evidence="2">The sequence shown here is derived from an EMBL/GenBank/DDBJ whole genome shotgun (WGS) entry which is preliminary data.</text>
</comment>
<organism evidence="2 3">
    <name type="scientific">Butyricimonas hominis</name>
    <dbReference type="NCBI Taxonomy" id="2763032"/>
    <lineage>
        <taxon>Bacteria</taxon>
        <taxon>Pseudomonadati</taxon>
        <taxon>Bacteroidota</taxon>
        <taxon>Bacteroidia</taxon>
        <taxon>Bacteroidales</taxon>
        <taxon>Odoribacteraceae</taxon>
        <taxon>Butyricimonas</taxon>
    </lineage>
</organism>
<dbReference type="Proteomes" id="UP000646484">
    <property type="component" value="Unassembled WGS sequence"/>
</dbReference>
<protein>
    <submittedName>
        <fullName evidence="2">Glycosyltransferase family 4 protein</fullName>
    </submittedName>
</protein>
<proteinExistence type="predicted"/>
<dbReference type="Gene3D" id="3.40.50.2000">
    <property type="entry name" value="Glycogen Phosphorylase B"/>
    <property type="match status" value="2"/>
</dbReference>
<reference evidence="2 3" key="1">
    <citation type="submission" date="2020-08" db="EMBL/GenBank/DDBJ databases">
        <title>Genome public.</title>
        <authorList>
            <person name="Liu C."/>
            <person name="Sun Q."/>
        </authorList>
    </citation>
    <scope>NUCLEOTIDE SEQUENCE [LARGE SCALE GENOMIC DNA]</scope>
    <source>
        <strain evidence="2 3">NSJ-56</strain>
    </source>
</reference>
<evidence type="ECO:0000259" key="1">
    <source>
        <dbReference type="Pfam" id="PF00534"/>
    </source>
</evidence>
<dbReference type="SUPFAM" id="SSF53756">
    <property type="entry name" value="UDP-Glycosyltransferase/glycogen phosphorylase"/>
    <property type="match status" value="1"/>
</dbReference>
<dbReference type="Pfam" id="PF00534">
    <property type="entry name" value="Glycos_transf_1"/>
    <property type="match status" value="1"/>
</dbReference>
<keyword evidence="3" id="KW-1185">Reference proteome</keyword>
<dbReference type="InterPro" id="IPR001296">
    <property type="entry name" value="Glyco_trans_1"/>
</dbReference>
<evidence type="ECO:0000313" key="3">
    <source>
        <dbReference type="Proteomes" id="UP000646484"/>
    </source>
</evidence>
<name>A0ABR7D472_9BACT</name>
<dbReference type="EMBL" id="JACOOH010000007">
    <property type="protein sequence ID" value="MBC5622719.1"/>
    <property type="molecule type" value="Genomic_DNA"/>
</dbReference>
<dbReference type="PANTHER" id="PTHR12526:SF630">
    <property type="entry name" value="GLYCOSYLTRANSFERASE"/>
    <property type="match status" value="1"/>
</dbReference>
<sequence length="364" mass="42204">MNILFCSRIYANKDTGLYWSIPNQVRAQGKCDNVFWYNLWMGETEEWKITNYYHSLQDYPSGRLKDLPAPFDTPDLVVFETVYIFAFKAIVFDVWKKKIPYIIIPRSSLTAPAQKIKPVKKWIGNLLFFWKFTRKALAIQYLTENEYKESGDKWNKKHIIIGNGITPPSNRKEFFSREGLKGVFIGRLTLYHKGLDLLVEACNEVQDELRKAKCSIHIYGQDREGVVEYLDNYVRKKHLDDIVFYHYGAVFGKVKEKVLLDNDFFILTSRLEGHPMALIEALSYGLPCLVTQGSNMREEIEDVDAGWGTEVNVDCIAKGLLKILSEKALLDFKSKNAIILAERYNWDRLALKAHGVYEMLLKTK</sequence>
<dbReference type="RefSeq" id="WP_186977535.1">
    <property type="nucleotide sequence ID" value="NZ_JACOOH010000007.1"/>
</dbReference>